<evidence type="ECO:0000256" key="3">
    <source>
        <dbReference type="ARBA" id="ARBA00022906"/>
    </source>
</evidence>
<feature type="domain" description="HMA" evidence="7">
    <location>
        <begin position="76"/>
        <end position="128"/>
    </location>
</feature>
<keyword evidence="10" id="KW-1185">Reference proteome</keyword>
<keyword evidence="4 6" id="KW-1133">Transmembrane helix</keyword>
<gene>
    <name evidence="9" type="ORF">TSA66_24205</name>
</gene>
<proteinExistence type="predicted"/>
<dbReference type="Proteomes" id="UP000031572">
    <property type="component" value="Unassembled WGS sequence"/>
</dbReference>
<dbReference type="GO" id="GO:0046872">
    <property type="term" value="F:metal ion binding"/>
    <property type="evidence" value="ECO:0007669"/>
    <property type="project" value="InterPro"/>
</dbReference>
<feature type="transmembrane region" description="Helical" evidence="6">
    <location>
        <begin position="285"/>
        <end position="309"/>
    </location>
</feature>
<organism evidence="9 10">
    <name type="scientific">Noviherbaspirillum autotrophicum</name>
    <dbReference type="NCBI Taxonomy" id="709839"/>
    <lineage>
        <taxon>Bacteria</taxon>
        <taxon>Pseudomonadati</taxon>
        <taxon>Pseudomonadota</taxon>
        <taxon>Betaproteobacteria</taxon>
        <taxon>Burkholderiales</taxon>
        <taxon>Oxalobacteraceae</taxon>
        <taxon>Noviherbaspirillum</taxon>
    </lineage>
</organism>
<evidence type="ECO:0000256" key="4">
    <source>
        <dbReference type="ARBA" id="ARBA00022989"/>
    </source>
</evidence>
<dbReference type="STRING" id="709839.TSA66_24205"/>
<reference evidence="9 10" key="1">
    <citation type="submission" date="2014-12" db="EMBL/GenBank/DDBJ databases">
        <title>Denitrispirillum autotrophicum gen. nov., sp. nov., Denitrifying, Facultatively Autotrophic Bacteria Isolated from Rice Paddy Soil.</title>
        <authorList>
            <person name="Ishii S."/>
            <person name="Ashida N."/>
            <person name="Ohno H."/>
            <person name="Otsuka S."/>
            <person name="Yokota A."/>
            <person name="Senoo K."/>
        </authorList>
    </citation>
    <scope>NUCLEOTIDE SEQUENCE [LARGE SCALE GENOMIC DNA]</scope>
    <source>
        <strain evidence="9 10">TSA66</strain>
    </source>
</reference>
<keyword evidence="3" id="KW-0864">Zinc transport</keyword>
<dbReference type="EMBL" id="JWJG01000028">
    <property type="protein sequence ID" value="KIF83977.1"/>
    <property type="molecule type" value="Genomic_DNA"/>
</dbReference>
<dbReference type="InterPro" id="IPR058533">
    <property type="entry name" value="Cation_efflux_TM"/>
</dbReference>
<dbReference type="InterPro" id="IPR036163">
    <property type="entry name" value="HMA_dom_sf"/>
</dbReference>
<evidence type="ECO:0000256" key="6">
    <source>
        <dbReference type="SAM" id="Phobius"/>
    </source>
</evidence>
<keyword evidence="3" id="KW-0813">Transport</keyword>
<dbReference type="CDD" id="cd00371">
    <property type="entry name" value="HMA"/>
    <property type="match status" value="1"/>
</dbReference>
<keyword evidence="2 6" id="KW-0812">Transmembrane</keyword>
<accession>A0A0C1YTI1</accession>
<dbReference type="OrthoDB" id="9799649at2"/>
<dbReference type="InterPro" id="IPR027469">
    <property type="entry name" value="Cation_efflux_TMD_sf"/>
</dbReference>
<feature type="transmembrane region" description="Helical" evidence="6">
    <location>
        <begin position="161"/>
        <end position="183"/>
    </location>
</feature>
<comment type="subcellular location">
    <subcellularLocation>
        <location evidence="1">Membrane</location>
        <topology evidence="1">Multi-pass membrane protein</topology>
    </subcellularLocation>
</comment>
<keyword evidence="3" id="KW-0862">Zinc</keyword>
<dbReference type="Pfam" id="PF01545">
    <property type="entry name" value="Cation_efflux"/>
    <property type="match status" value="1"/>
</dbReference>
<feature type="domain" description="Cation efflux protein transmembrane" evidence="8">
    <location>
        <begin position="164"/>
        <end position="333"/>
    </location>
</feature>
<name>A0A0C1YTI1_9BURK</name>
<evidence type="ECO:0000259" key="8">
    <source>
        <dbReference type="Pfam" id="PF01545"/>
    </source>
</evidence>
<feature type="transmembrane region" description="Helical" evidence="6">
    <location>
        <begin position="189"/>
        <end position="210"/>
    </location>
</feature>
<dbReference type="SUPFAM" id="SSF161111">
    <property type="entry name" value="Cation efflux protein transmembrane domain-like"/>
    <property type="match status" value="1"/>
</dbReference>
<feature type="transmembrane region" description="Helical" evidence="6">
    <location>
        <begin position="222"/>
        <end position="240"/>
    </location>
</feature>
<keyword evidence="5 6" id="KW-0472">Membrane</keyword>
<dbReference type="GO" id="GO:0005385">
    <property type="term" value="F:zinc ion transmembrane transporter activity"/>
    <property type="evidence" value="ECO:0007669"/>
    <property type="project" value="TreeGrafter"/>
</dbReference>
<dbReference type="PANTHER" id="PTHR11562:SF17">
    <property type="entry name" value="RE54080P-RELATED"/>
    <property type="match status" value="1"/>
</dbReference>
<dbReference type="InterPro" id="IPR050681">
    <property type="entry name" value="CDF/SLC30A"/>
</dbReference>
<dbReference type="InterPro" id="IPR006121">
    <property type="entry name" value="HMA_dom"/>
</dbReference>
<dbReference type="Pfam" id="PF00403">
    <property type="entry name" value="HMA"/>
    <property type="match status" value="1"/>
</dbReference>
<dbReference type="PANTHER" id="PTHR11562">
    <property type="entry name" value="CATION EFFLUX PROTEIN/ ZINC TRANSPORTER"/>
    <property type="match status" value="1"/>
</dbReference>
<evidence type="ECO:0000313" key="10">
    <source>
        <dbReference type="Proteomes" id="UP000031572"/>
    </source>
</evidence>
<dbReference type="GO" id="GO:0005886">
    <property type="term" value="C:plasma membrane"/>
    <property type="evidence" value="ECO:0007669"/>
    <property type="project" value="TreeGrafter"/>
</dbReference>
<feature type="transmembrane region" description="Helical" evidence="6">
    <location>
        <begin position="315"/>
        <end position="333"/>
    </location>
</feature>
<sequence>MDCPSEENLIRLALDGLSEVQSLAFDLAGRELRVRHRGSPQPVLDRLRPLNLGAALLRSTPVASPQETGAYFRSSFSVPKMDCPSEESMIRMALAELPGIGALRFDLANRVLEVIHLGPPAAILERLEPLHLEAALRDSAPASIATHDAARRHEDASEARTLRLLLAINAVMFILELVVGLLAQSTGLIADSLDMFADAAVYGLALYAVGRAASMKVRAAHFAGWLQMALAIGALIEVARRFIDGSEPESGLMMYIGLLALAANATCLILISLKRDGGAHMKASYIFSANDVIANAGVIVAGALVAWTGSPYPDLVIGTIIGFIVLNGARRILQLK</sequence>
<evidence type="ECO:0000256" key="5">
    <source>
        <dbReference type="ARBA" id="ARBA00023136"/>
    </source>
</evidence>
<protein>
    <submittedName>
        <fullName evidence="9">Cobalt transporter</fullName>
    </submittedName>
</protein>
<feature type="transmembrane region" description="Helical" evidence="6">
    <location>
        <begin position="252"/>
        <end position="273"/>
    </location>
</feature>
<evidence type="ECO:0000256" key="1">
    <source>
        <dbReference type="ARBA" id="ARBA00004141"/>
    </source>
</evidence>
<dbReference type="AlphaFoldDB" id="A0A0C1YTI1"/>
<keyword evidence="3" id="KW-0406">Ion transport</keyword>
<comment type="caution">
    <text evidence="9">The sequence shown here is derived from an EMBL/GenBank/DDBJ whole genome shotgun (WGS) entry which is preliminary data.</text>
</comment>
<evidence type="ECO:0000256" key="2">
    <source>
        <dbReference type="ARBA" id="ARBA00022692"/>
    </source>
</evidence>
<dbReference type="Gene3D" id="1.20.1510.10">
    <property type="entry name" value="Cation efflux protein transmembrane domain"/>
    <property type="match status" value="1"/>
</dbReference>
<evidence type="ECO:0000259" key="7">
    <source>
        <dbReference type="Pfam" id="PF00403"/>
    </source>
</evidence>
<dbReference type="SUPFAM" id="SSF55008">
    <property type="entry name" value="HMA, heavy metal-associated domain"/>
    <property type="match status" value="2"/>
</dbReference>
<evidence type="ECO:0000313" key="9">
    <source>
        <dbReference type="EMBL" id="KIF83977.1"/>
    </source>
</evidence>